<organism evidence="1 2">
    <name type="scientific">Paraburkholderia ultramafica</name>
    <dbReference type="NCBI Taxonomy" id="1544867"/>
    <lineage>
        <taxon>Bacteria</taxon>
        <taxon>Pseudomonadati</taxon>
        <taxon>Pseudomonadota</taxon>
        <taxon>Betaproteobacteria</taxon>
        <taxon>Burkholderiales</taxon>
        <taxon>Burkholderiaceae</taxon>
        <taxon>Paraburkholderia</taxon>
    </lineage>
</organism>
<keyword evidence="2" id="KW-1185">Reference proteome</keyword>
<evidence type="ECO:0000313" key="2">
    <source>
        <dbReference type="Proteomes" id="UP000494365"/>
    </source>
</evidence>
<reference evidence="1 2" key="1">
    <citation type="submission" date="2020-04" db="EMBL/GenBank/DDBJ databases">
        <authorList>
            <person name="De Canck E."/>
        </authorList>
    </citation>
    <scope>NUCLEOTIDE SEQUENCE [LARGE SCALE GENOMIC DNA]</scope>
    <source>
        <strain evidence="1 2">LMG 28614</strain>
    </source>
</reference>
<protein>
    <submittedName>
        <fullName evidence="1">Uncharacterized protein</fullName>
    </submittedName>
</protein>
<sequence>MPAKSTAQQMAAGMALSIPLPPETSTCNDGCHGPDGSLKTLAARQTARRFPRASVWAYFLQTK</sequence>
<evidence type="ECO:0000313" key="1">
    <source>
        <dbReference type="EMBL" id="CAB3787900.1"/>
    </source>
</evidence>
<accession>A0A6S7CTY2</accession>
<proteinExistence type="predicted"/>
<dbReference type="AlphaFoldDB" id="A0A6S7CTY2"/>
<dbReference type="EMBL" id="CADIKK010000010">
    <property type="protein sequence ID" value="CAB3787900.1"/>
    <property type="molecule type" value="Genomic_DNA"/>
</dbReference>
<gene>
    <name evidence="1" type="ORF">LMG28614_02607</name>
</gene>
<dbReference type="Proteomes" id="UP000494365">
    <property type="component" value="Unassembled WGS sequence"/>
</dbReference>
<name>A0A6S7CTY2_9BURK</name>